<evidence type="ECO:0000313" key="3">
    <source>
        <dbReference type="Proteomes" id="UP001470230"/>
    </source>
</evidence>
<gene>
    <name evidence="2" type="ORF">M9Y10_016410</name>
</gene>
<comment type="caution">
    <text evidence="2">The sequence shown here is derived from an EMBL/GenBank/DDBJ whole genome shotgun (WGS) entry which is preliminary data.</text>
</comment>
<sequence>MNDANEILSLISQIKTCLPNLEGSIASVKSDIPSNLNSAIFNIRSNLSSASETLENKNIELNKVGIASNNASKVISISDDHNDQIEKYRRYLKKHLNNEIQKYFSELDSKIKKLESDFYPLYNLEESVPLSNLSMDLKNKITKSFNDFNAKSQSLCSKISDEQVKKKFDYENATNNILKTLKNQINQQENDIELLKSKIEETQIQLVKLSLKRERSENEIENKNIHLPSSNVSNMIQEQKDKIKILNAKWQNARDTLISEYSLIDNNFTSLLNTSEEIKNSINENEQKLSYMLIDNKKSEELIKSIQDRIKDEDIMLDRSTIKEDISKLGIEYLKLIEEDRIQVEELEISVNQLYDELTTRFSS</sequence>
<name>A0ABR2HW41_9EUKA</name>
<evidence type="ECO:0000313" key="2">
    <source>
        <dbReference type="EMBL" id="KAK8853867.1"/>
    </source>
</evidence>
<evidence type="ECO:0000256" key="1">
    <source>
        <dbReference type="SAM" id="Coils"/>
    </source>
</evidence>
<dbReference type="EMBL" id="JAPFFF010000021">
    <property type="protein sequence ID" value="KAK8853867.1"/>
    <property type="molecule type" value="Genomic_DNA"/>
</dbReference>
<keyword evidence="3" id="KW-1185">Reference proteome</keyword>
<proteinExistence type="predicted"/>
<dbReference type="Proteomes" id="UP001470230">
    <property type="component" value="Unassembled WGS sequence"/>
</dbReference>
<keyword evidence="1" id="KW-0175">Coiled coil</keyword>
<accession>A0ABR2HW41</accession>
<feature type="coiled-coil region" evidence="1">
    <location>
        <begin position="171"/>
        <end position="256"/>
    </location>
</feature>
<organism evidence="2 3">
    <name type="scientific">Tritrichomonas musculus</name>
    <dbReference type="NCBI Taxonomy" id="1915356"/>
    <lineage>
        <taxon>Eukaryota</taxon>
        <taxon>Metamonada</taxon>
        <taxon>Parabasalia</taxon>
        <taxon>Tritrichomonadida</taxon>
        <taxon>Tritrichomonadidae</taxon>
        <taxon>Tritrichomonas</taxon>
    </lineage>
</organism>
<reference evidence="2 3" key="1">
    <citation type="submission" date="2024-04" db="EMBL/GenBank/DDBJ databases">
        <title>Tritrichomonas musculus Genome.</title>
        <authorList>
            <person name="Alves-Ferreira E."/>
            <person name="Grigg M."/>
            <person name="Lorenzi H."/>
            <person name="Galac M."/>
        </authorList>
    </citation>
    <scope>NUCLEOTIDE SEQUENCE [LARGE SCALE GENOMIC DNA]</scope>
    <source>
        <strain evidence="2 3">EAF2021</strain>
    </source>
</reference>
<protein>
    <submittedName>
        <fullName evidence="2">Uncharacterized protein</fullName>
    </submittedName>
</protein>